<dbReference type="PANTHER" id="PTHR21272">
    <property type="entry name" value="CATABOLIC 3-DEHYDROQUINASE"/>
    <property type="match status" value="1"/>
</dbReference>
<feature type="binding site" evidence="8 10">
    <location>
        <position position="85"/>
    </location>
    <ligand>
        <name>substrate</name>
    </ligand>
</feature>
<keyword evidence="7 8" id="KW-0456">Lyase</keyword>
<evidence type="ECO:0000256" key="10">
    <source>
        <dbReference type="PIRSR" id="PIRSR001399-2"/>
    </source>
</evidence>
<keyword evidence="8" id="KW-0028">Amino-acid biosynthesis</keyword>
<keyword evidence="13" id="KW-1185">Reference proteome</keyword>
<evidence type="ECO:0000256" key="1">
    <source>
        <dbReference type="ARBA" id="ARBA00001864"/>
    </source>
</evidence>
<dbReference type="NCBIfam" id="TIGR01088">
    <property type="entry name" value="aroQ"/>
    <property type="match status" value="1"/>
</dbReference>
<comment type="subunit">
    <text evidence="4 8">Homododecamer.</text>
</comment>
<evidence type="ECO:0000256" key="9">
    <source>
        <dbReference type="PIRSR" id="PIRSR001399-1"/>
    </source>
</evidence>
<evidence type="ECO:0000256" key="5">
    <source>
        <dbReference type="ARBA" id="ARBA00012060"/>
    </source>
</evidence>
<dbReference type="UniPathway" id="UPA00053">
    <property type="reaction ID" value="UER00086"/>
</dbReference>
<comment type="pathway">
    <text evidence="2 8">Metabolic intermediate biosynthesis; chorismate biosynthesis; chorismate from D-erythrose 4-phosphate and phosphoenolpyruvate: step 3/7.</text>
</comment>
<feature type="binding site" evidence="8 10">
    <location>
        <position position="116"/>
    </location>
    <ligand>
        <name>substrate</name>
    </ligand>
</feature>
<evidence type="ECO:0000256" key="7">
    <source>
        <dbReference type="ARBA" id="ARBA00023239"/>
    </source>
</evidence>
<sequence length="156" mass="16510">MPDSTSHPTVLLLNGPNLNLLGERDPKQYGSTSLADIEAAVTALGKELGVTVVCAQSNHEGELVEHIHAARDLDGVVINPGAFAHYSIALRDAVDAVDTPCVEVHISNVYAREPFRHTSVTAPVMQGYIAGCGVAGYELGLRAVLRRVEEARQGGA</sequence>
<evidence type="ECO:0000256" key="2">
    <source>
        <dbReference type="ARBA" id="ARBA00004902"/>
    </source>
</evidence>
<evidence type="ECO:0000256" key="3">
    <source>
        <dbReference type="ARBA" id="ARBA00011037"/>
    </source>
</evidence>
<dbReference type="GO" id="GO:0008652">
    <property type="term" value="P:amino acid biosynthetic process"/>
    <property type="evidence" value="ECO:0007669"/>
    <property type="project" value="UniProtKB-KW"/>
</dbReference>
<name>A0A223S6J7_9ACTN</name>
<comment type="catalytic activity">
    <reaction evidence="1 8">
        <text>3-dehydroquinate = 3-dehydroshikimate + H2O</text>
        <dbReference type="Rhea" id="RHEA:21096"/>
        <dbReference type="ChEBI" id="CHEBI:15377"/>
        <dbReference type="ChEBI" id="CHEBI:16630"/>
        <dbReference type="ChEBI" id="CHEBI:32364"/>
        <dbReference type="EC" id="4.2.1.10"/>
    </reaction>
</comment>
<dbReference type="NCBIfam" id="NF003805">
    <property type="entry name" value="PRK05395.1-2"/>
    <property type="match status" value="1"/>
</dbReference>
<evidence type="ECO:0000313" key="13">
    <source>
        <dbReference type="Proteomes" id="UP000215005"/>
    </source>
</evidence>
<evidence type="ECO:0000256" key="8">
    <source>
        <dbReference type="HAMAP-Rule" id="MF_00169"/>
    </source>
</evidence>
<dbReference type="HAMAP" id="MF_00169">
    <property type="entry name" value="AroQ"/>
    <property type="match status" value="1"/>
</dbReference>
<reference evidence="12 13" key="1">
    <citation type="submission" date="2017-08" db="EMBL/GenBank/DDBJ databases">
        <title>The complete genome sequence of Nocardiopsis gilva YIM 90087.</title>
        <authorList>
            <person name="Yin M."/>
            <person name="Tang S."/>
        </authorList>
    </citation>
    <scope>NUCLEOTIDE SEQUENCE [LARGE SCALE GENOMIC DNA]</scope>
    <source>
        <strain evidence="12 13">YIM 90087</strain>
    </source>
</reference>
<keyword evidence="6 8" id="KW-0057">Aromatic amino acid biosynthesis</keyword>
<feature type="active site" description="Proton acceptor" evidence="8 9">
    <location>
        <position position="29"/>
    </location>
</feature>
<dbReference type="PIRSF" id="PIRSF001399">
    <property type="entry name" value="DHquinase_II"/>
    <property type="match status" value="1"/>
</dbReference>
<feature type="site" description="Transition state stabilizer" evidence="8 11">
    <location>
        <position position="24"/>
    </location>
</feature>
<comment type="function">
    <text evidence="8">Catalyzes a trans-dehydration via an enolate intermediate.</text>
</comment>
<comment type="similarity">
    <text evidence="3 8">Belongs to the type-II 3-dehydroquinase family.</text>
</comment>
<dbReference type="AlphaFoldDB" id="A0A223S6J7"/>
<dbReference type="RefSeq" id="WP_017616615.1">
    <property type="nucleotide sequence ID" value="NZ_ANBG01000005.1"/>
</dbReference>
<feature type="binding site" evidence="8 10">
    <location>
        <begin position="106"/>
        <end position="107"/>
    </location>
    <ligand>
        <name>substrate</name>
    </ligand>
</feature>
<proteinExistence type="inferred from homology"/>
<dbReference type="GO" id="GO:0009423">
    <property type="term" value="P:chorismate biosynthetic process"/>
    <property type="evidence" value="ECO:0007669"/>
    <property type="project" value="UniProtKB-UniRule"/>
</dbReference>
<organism evidence="12 13">
    <name type="scientific">Nocardiopsis gilva YIM 90087</name>
    <dbReference type="NCBI Taxonomy" id="1235441"/>
    <lineage>
        <taxon>Bacteria</taxon>
        <taxon>Bacillati</taxon>
        <taxon>Actinomycetota</taxon>
        <taxon>Actinomycetes</taxon>
        <taxon>Streptosporangiales</taxon>
        <taxon>Nocardiopsidaceae</taxon>
        <taxon>Nocardiopsis</taxon>
    </lineage>
</organism>
<dbReference type="NCBIfam" id="NF003806">
    <property type="entry name" value="PRK05395.1-3"/>
    <property type="match status" value="1"/>
</dbReference>
<protein>
    <recommendedName>
        <fullName evidence="5 8">3-dehydroquinate dehydratase</fullName>
        <shortName evidence="8">3-dehydroquinase</shortName>
        <ecNumber evidence="5 8">4.2.1.10</ecNumber>
    </recommendedName>
    <alternativeName>
        <fullName evidence="8">Type II DHQase</fullName>
    </alternativeName>
</protein>
<dbReference type="NCBIfam" id="NF003807">
    <property type="entry name" value="PRK05395.1-4"/>
    <property type="match status" value="1"/>
</dbReference>
<dbReference type="Proteomes" id="UP000215005">
    <property type="component" value="Chromosome"/>
</dbReference>
<evidence type="ECO:0000313" key="12">
    <source>
        <dbReference type="EMBL" id="ASU83733.1"/>
    </source>
</evidence>
<dbReference type="InterPro" id="IPR001874">
    <property type="entry name" value="DHquinase_II"/>
</dbReference>
<dbReference type="InterPro" id="IPR018509">
    <property type="entry name" value="DHquinase_II_CS"/>
</dbReference>
<dbReference type="Pfam" id="PF01220">
    <property type="entry name" value="DHquinase_II"/>
    <property type="match status" value="1"/>
</dbReference>
<evidence type="ECO:0000256" key="6">
    <source>
        <dbReference type="ARBA" id="ARBA00023141"/>
    </source>
</evidence>
<accession>A0A223S6J7</accession>
<dbReference type="EMBL" id="CP022753">
    <property type="protein sequence ID" value="ASU83733.1"/>
    <property type="molecule type" value="Genomic_DNA"/>
</dbReference>
<dbReference type="GO" id="GO:0019631">
    <property type="term" value="P:quinate catabolic process"/>
    <property type="evidence" value="ECO:0007669"/>
    <property type="project" value="TreeGrafter"/>
</dbReference>
<dbReference type="OrthoDB" id="9790793at2"/>
<dbReference type="PANTHER" id="PTHR21272:SF3">
    <property type="entry name" value="CATABOLIC 3-DEHYDROQUINASE"/>
    <property type="match status" value="1"/>
</dbReference>
<feature type="active site" description="Proton donor" evidence="8 9">
    <location>
        <position position="105"/>
    </location>
</feature>
<evidence type="ECO:0000256" key="11">
    <source>
        <dbReference type="PIRSR" id="PIRSR001399-3"/>
    </source>
</evidence>
<gene>
    <name evidence="8 12" type="primary">aroQ</name>
    <name evidence="12" type="ORF">CDO52_13915</name>
</gene>
<evidence type="ECO:0000256" key="4">
    <source>
        <dbReference type="ARBA" id="ARBA00011193"/>
    </source>
</evidence>
<dbReference type="SUPFAM" id="SSF52304">
    <property type="entry name" value="Type II 3-dehydroquinate dehydratase"/>
    <property type="match status" value="1"/>
</dbReference>
<dbReference type="KEGG" id="ngv:CDO52_13915"/>
<feature type="binding site" evidence="8 10">
    <location>
        <position position="79"/>
    </location>
    <ligand>
        <name>substrate</name>
    </ligand>
</feature>
<dbReference type="CDD" id="cd00466">
    <property type="entry name" value="DHQase_II"/>
    <property type="match status" value="1"/>
</dbReference>
<feature type="binding site" evidence="8 10">
    <location>
        <position position="92"/>
    </location>
    <ligand>
        <name>substrate</name>
    </ligand>
</feature>
<dbReference type="InterPro" id="IPR036441">
    <property type="entry name" value="DHquinase_II_sf"/>
</dbReference>
<dbReference type="Gene3D" id="3.40.50.9100">
    <property type="entry name" value="Dehydroquinase, class II"/>
    <property type="match status" value="1"/>
</dbReference>
<dbReference type="PROSITE" id="PS01029">
    <property type="entry name" value="DEHYDROQUINASE_II"/>
    <property type="match status" value="1"/>
</dbReference>
<dbReference type="GO" id="GO:0003855">
    <property type="term" value="F:3-dehydroquinate dehydratase activity"/>
    <property type="evidence" value="ECO:0007669"/>
    <property type="project" value="UniProtKB-UniRule"/>
</dbReference>
<dbReference type="GO" id="GO:0009073">
    <property type="term" value="P:aromatic amino acid family biosynthetic process"/>
    <property type="evidence" value="ECO:0007669"/>
    <property type="project" value="UniProtKB-KW"/>
</dbReference>
<dbReference type="EC" id="4.2.1.10" evidence="5 8"/>